<dbReference type="InterPro" id="IPR004919">
    <property type="entry name" value="GmrSD_N"/>
</dbReference>
<evidence type="ECO:0000259" key="1">
    <source>
        <dbReference type="Pfam" id="PF03235"/>
    </source>
</evidence>
<organism evidence="2 3">
    <name type="scientific">Granulicella aggregans</name>
    <dbReference type="NCBI Taxonomy" id="474949"/>
    <lineage>
        <taxon>Bacteria</taxon>
        <taxon>Pseudomonadati</taxon>
        <taxon>Acidobacteriota</taxon>
        <taxon>Terriglobia</taxon>
        <taxon>Terriglobales</taxon>
        <taxon>Acidobacteriaceae</taxon>
        <taxon>Granulicella</taxon>
    </lineage>
</organism>
<evidence type="ECO:0000313" key="2">
    <source>
        <dbReference type="EMBL" id="MBB5058397.1"/>
    </source>
</evidence>
<feature type="domain" description="GmrSD restriction endonucleases N-terminal" evidence="1">
    <location>
        <begin position="26"/>
        <end position="171"/>
    </location>
</feature>
<dbReference type="AlphaFoldDB" id="A0A7W8E495"/>
<accession>A0A7W8E495</accession>
<dbReference type="EMBL" id="JACHIP010000004">
    <property type="protein sequence ID" value="MBB5058397.1"/>
    <property type="molecule type" value="Genomic_DNA"/>
</dbReference>
<gene>
    <name evidence="2" type="ORF">HDF16_003111</name>
</gene>
<keyword evidence="3" id="KW-1185">Reference proteome</keyword>
<comment type="caution">
    <text evidence="2">The sequence shown here is derived from an EMBL/GenBank/DDBJ whole genome shotgun (WGS) entry which is preliminary data.</text>
</comment>
<evidence type="ECO:0000313" key="3">
    <source>
        <dbReference type="Proteomes" id="UP000540989"/>
    </source>
</evidence>
<dbReference type="PANTHER" id="PTHR39639">
    <property type="entry name" value="CHROMOSOME 16, WHOLE GENOME SHOTGUN SEQUENCE"/>
    <property type="match status" value="1"/>
</dbReference>
<proteinExistence type="predicted"/>
<dbReference type="PANTHER" id="PTHR39639:SF1">
    <property type="entry name" value="DUF262 DOMAIN-CONTAINING PROTEIN"/>
    <property type="match status" value="1"/>
</dbReference>
<dbReference type="Proteomes" id="UP000540989">
    <property type="component" value="Unassembled WGS sequence"/>
</dbReference>
<protein>
    <recommendedName>
        <fullName evidence="1">GmrSD restriction endonucleases N-terminal domain-containing protein</fullName>
    </recommendedName>
</protein>
<name>A0A7W8E495_9BACT</name>
<sequence>MSTLRTYPLANSAILRLNSERAFINAAPDYQRDGDVWTLEKKQLLIDSIINDYDIPKLYFHALSPTQKSSDAGKFDYAIIDGRQRLETIWSFIDGKFALADDFIYFADPKSALGGLTYTEIADLFPRIKIRFDSYSIPVVCVETEDIDLIEDMFSRLNEAVPLNAAEKRSAIGGPMGQAIKDVAVHPFFLAKVRFSDSRYRHREVAARLLFLEYSREIYGKILDTKKPYLDDMVRKAKSEEYNGTDRLLKKVLKTLNVLSPVFTDRDYLLRSQAIVPVLYLTAELADELKTIELFQRNKISEFYERLEVNRRAAESDISKADFELLEFDRMSQQGTNDAASIRERARILADHLHINKTARS</sequence>
<dbReference type="Pfam" id="PF03235">
    <property type="entry name" value="GmrSD_N"/>
    <property type="match status" value="1"/>
</dbReference>
<reference evidence="2 3" key="1">
    <citation type="submission" date="2020-08" db="EMBL/GenBank/DDBJ databases">
        <title>Genomic Encyclopedia of Type Strains, Phase IV (KMG-V): Genome sequencing to study the core and pangenomes of soil and plant-associated prokaryotes.</title>
        <authorList>
            <person name="Whitman W."/>
        </authorList>
    </citation>
    <scope>NUCLEOTIDE SEQUENCE [LARGE SCALE GENOMIC DNA]</scope>
    <source>
        <strain evidence="2 3">M8UP14</strain>
    </source>
</reference>
<dbReference type="RefSeq" id="WP_184218018.1">
    <property type="nucleotide sequence ID" value="NZ_JACHIP010000004.1"/>
</dbReference>